<dbReference type="GeneID" id="70136964"/>
<dbReference type="AlphaFoldDB" id="A0A9P8UDT4"/>
<feature type="region of interest" description="Disordered" evidence="1">
    <location>
        <begin position="69"/>
        <end position="191"/>
    </location>
</feature>
<accession>A0A9P8UDT4</accession>
<evidence type="ECO:0000313" key="2">
    <source>
        <dbReference type="EMBL" id="KAH6648080.1"/>
    </source>
</evidence>
<dbReference type="EMBL" id="JAGPXC010000008">
    <property type="protein sequence ID" value="KAH6648080.1"/>
    <property type="molecule type" value="Genomic_DNA"/>
</dbReference>
<reference evidence="2" key="1">
    <citation type="journal article" date="2021" name="Nat. Commun.">
        <title>Genetic determinants of endophytism in the Arabidopsis root mycobiome.</title>
        <authorList>
            <person name="Mesny F."/>
            <person name="Miyauchi S."/>
            <person name="Thiergart T."/>
            <person name="Pickel B."/>
            <person name="Atanasova L."/>
            <person name="Karlsson M."/>
            <person name="Huettel B."/>
            <person name="Barry K.W."/>
            <person name="Haridas S."/>
            <person name="Chen C."/>
            <person name="Bauer D."/>
            <person name="Andreopoulos W."/>
            <person name="Pangilinan J."/>
            <person name="LaButti K."/>
            <person name="Riley R."/>
            <person name="Lipzen A."/>
            <person name="Clum A."/>
            <person name="Drula E."/>
            <person name="Henrissat B."/>
            <person name="Kohler A."/>
            <person name="Grigoriev I.V."/>
            <person name="Martin F.M."/>
            <person name="Hacquard S."/>
        </authorList>
    </citation>
    <scope>NUCLEOTIDE SEQUENCE</scope>
    <source>
        <strain evidence="2">MPI-SDFR-AT-0073</strain>
    </source>
</reference>
<name>A0A9P8UDT4_9PEZI</name>
<evidence type="ECO:0000256" key="1">
    <source>
        <dbReference type="SAM" id="MobiDB-lite"/>
    </source>
</evidence>
<keyword evidence="3" id="KW-1185">Reference proteome</keyword>
<feature type="region of interest" description="Disordered" evidence="1">
    <location>
        <begin position="1"/>
        <end position="55"/>
    </location>
</feature>
<feature type="compositionally biased region" description="Pro residues" evidence="1">
    <location>
        <begin position="116"/>
        <end position="129"/>
    </location>
</feature>
<proteinExistence type="predicted"/>
<protein>
    <submittedName>
        <fullName evidence="2">Uncharacterized protein</fullName>
    </submittedName>
</protein>
<feature type="compositionally biased region" description="Low complexity" evidence="1">
    <location>
        <begin position="85"/>
        <end position="110"/>
    </location>
</feature>
<evidence type="ECO:0000313" key="3">
    <source>
        <dbReference type="Proteomes" id="UP000758603"/>
    </source>
</evidence>
<dbReference type="Proteomes" id="UP000758603">
    <property type="component" value="Unassembled WGS sequence"/>
</dbReference>
<dbReference type="RefSeq" id="XP_045954592.1">
    <property type="nucleotide sequence ID" value="XM_046108073.1"/>
</dbReference>
<sequence>MNQYRDNRSISSGSGGSSRSSRSSSGSYNSSACSGSSRSSAVTRHTDKHENTAVRIAMHVLRGPFGSAKYMEMARPHKHDHHGHYSSSSSSSSSSSTSSSSSRSSTSSRSSEPRRYPPGPPPPGPPRMPTGPYYQQPRPPPPPGMQYMGRPAAGFGNNGQGFVQTNGTAPARPADPVWGYHPPQKPGRPATTVEIVNE</sequence>
<organism evidence="2 3">
    <name type="scientific">Truncatella angustata</name>
    <dbReference type="NCBI Taxonomy" id="152316"/>
    <lineage>
        <taxon>Eukaryota</taxon>
        <taxon>Fungi</taxon>
        <taxon>Dikarya</taxon>
        <taxon>Ascomycota</taxon>
        <taxon>Pezizomycotina</taxon>
        <taxon>Sordariomycetes</taxon>
        <taxon>Xylariomycetidae</taxon>
        <taxon>Amphisphaeriales</taxon>
        <taxon>Sporocadaceae</taxon>
        <taxon>Truncatella</taxon>
    </lineage>
</organism>
<feature type="compositionally biased region" description="Low complexity" evidence="1">
    <location>
        <begin position="9"/>
        <end position="40"/>
    </location>
</feature>
<gene>
    <name evidence="2" type="ORF">BKA67DRAFT_662810</name>
</gene>
<comment type="caution">
    <text evidence="2">The sequence shown here is derived from an EMBL/GenBank/DDBJ whole genome shotgun (WGS) entry which is preliminary data.</text>
</comment>